<dbReference type="Proteomes" id="UP000692954">
    <property type="component" value="Unassembled WGS sequence"/>
</dbReference>
<reference evidence="1" key="1">
    <citation type="submission" date="2021-01" db="EMBL/GenBank/DDBJ databases">
        <authorList>
            <consortium name="Genoscope - CEA"/>
            <person name="William W."/>
        </authorList>
    </citation>
    <scope>NUCLEOTIDE SEQUENCE</scope>
</reference>
<comment type="caution">
    <text evidence="1">The sequence shown here is derived from an EMBL/GenBank/DDBJ whole genome shotgun (WGS) entry which is preliminary data.</text>
</comment>
<accession>A0A8S1QYQ6</accession>
<dbReference type="EMBL" id="CAJJDN010000124">
    <property type="protein sequence ID" value="CAD8120174.1"/>
    <property type="molecule type" value="Genomic_DNA"/>
</dbReference>
<dbReference type="AlphaFoldDB" id="A0A8S1QYQ6"/>
<organism evidence="1 2">
    <name type="scientific">Paramecium sonneborni</name>
    <dbReference type="NCBI Taxonomy" id="65129"/>
    <lineage>
        <taxon>Eukaryota</taxon>
        <taxon>Sar</taxon>
        <taxon>Alveolata</taxon>
        <taxon>Ciliophora</taxon>
        <taxon>Intramacronucleata</taxon>
        <taxon>Oligohymenophorea</taxon>
        <taxon>Peniculida</taxon>
        <taxon>Parameciidae</taxon>
        <taxon>Paramecium</taxon>
    </lineage>
</organism>
<gene>
    <name evidence="1" type="ORF">PSON_ATCC_30995.1.T1240187</name>
</gene>
<proteinExistence type="predicted"/>
<evidence type="ECO:0000313" key="2">
    <source>
        <dbReference type="Proteomes" id="UP000692954"/>
    </source>
</evidence>
<name>A0A8S1QYQ6_9CILI</name>
<sequence>MAKQVEMNINIQYKSAPQDCWDFHRQKQSELIQDKLFA</sequence>
<keyword evidence="2" id="KW-1185">Reference proteome</keyword>
<evidence type="ECO:0000313" key="1">
    <source>
        <dbReference type="EMBL" id="CAD8120174.1"/>
    </source>
</evidence>
<protein>
    <submittedName>
        <fullName evidence="1">Uncharacterized protein</fullName>
    </submittedName>
</protein>